<dbReference type="Pfam" id="PF20730">
    <property type="entry name" value="YetF_N"/>
    <property type="match status" value="1"/>
</dbReference>
<organism evidence="10 11">
    <name type="scientific">Paenibacillus terrae</name>
    <dbReference type="NCBI Taxonomy" id="159743"/>
    <lineage>
        <taxon>Bacteria</taxon>
        <taxon>Bacillati</taxon>
        <taxon>Bacillota</taxon>
        <taxon>Bacilli</taxon>
        <taxon>Bacillales</taxon>
        <taxon>Paenibacillaceae</taxon>
        <taxon>Paenibacillus</taxon>
    </lineage>
</organism>
<dbReference type="EMBL" id="JTHP01000115">
    <property type="protein sequence ID" value="KJD42508.1"/>
    <property type="molecule type" value="Genomic_DNA"/>
</dbReference>
<reference evidence="10 11" key="1">
    <citation type="submission" date="2014-11" db="EMBL/GenBank/DDBJ databases">
        <title>Draft Genome Sequences of Paenibacillus polymyxa NRRL B-30509 and Paenibacillus terrae NRRL B-30644, Strains from a Poultry Environment that Produce Tridecaptin A and Paenicidins.</title>
        <authorList>
            <person name="van Belkum M.J."/>
            <person name="Lohans C.T."/>
            <person name="Vederas J.C."/>
        </authorList>
    </citation>
    <scope>NUCLEOTIDE SEQUENCE [LARGE SCALE GENOMIC DNA]</scope>
    <source>
        <strain evidence="10 11">NRRL B-30644</strain>
    </source>
</reference>
<dbReference type="OrthoDB" id="9778331at2"/>
<keyword evidence="4 7" id="KW-0812">Transmembrane</keyword>
<dbReference type="PANTHER" id="PTHR34582:SF7">
    <property type="entry name" value="UPF0702 TRANSMEMBRANE PROTEIN YDFS"/>
    <property type="match status" value="1"/>
</dbReference>
<dbReference type="PANTHER" id="PTHR34582">
    <property type="entry name" value="UPF0702 TRANSMEMBRANE PROTEIN YCAP"/>
    <property type="match status" value="1"/>
</dbReference>
<evidence type="ECO:0000256" key="1">
    <source>
        <dbReference type="ARBA" id="ARBA00004651"/>
    </source>
</evidence>
<dbReference type="Pfam" id="PF04239">
    <property type="entry name" value="DUF421"/>
    <property type="match status" value="1"/>
</dbReference>
<feature type="transmembrane region" description="Helical" evidence="7">
    <location>
        <begin position="32"/>
        <end position="52"/>
    </location>
</feature>
<evidence type="ECO:0000256" key="2">
    <source>
        <dbReference type="ARBA" id="ARBA00006448"/>
    </source>
</evidence>
<evidence type="ECO:0000256" key="7">
    <source>
        <dbReference type="SAM" id="Phobius"/>
    </source>
</evidence>
<evidence type="ECO:0000313" key="10">
    <source>
        <dbReference type="EMBL" id="KJD42508.1"/>
    </source>
</evidence>
<proteinExistence type="inferred from homology"/>
<feature type="transmembrane region" description="Helical" evidence="7">
    <location>
        <begin position="58"/>
        <end position="78"/>
    </location>
</feature>
<dbReference type="Proteomes" id="UP000032534">
    <property type="component" value="Unassembled WGS sequence"/>
</dbReference>
<evidence type="ECO:0000256" key="6">
    <source>
        <dbReference type="ARBA" id="ARBA00023136"/>
    </source>
</evidence>
<dbReference type="Gene3D" id="3.30.240.20">
    <property type="entry name" value="bsu07140 like domains"/>
    <property type="match status" value="2"/>
</dbReference>
<keyword evidence="11" id="KW-1185">Reference proteome</keyword>
<dbReference type="InterPro" id="IPR007353">
    <property type="entry name" value="DUF421"/>
</dbReference>
<name>A0A0D7WUW0_9BACL</name>
<keyword evidence="6 7" id="KW-0472">Membrane</keyword>
<sequence length="235" mass="26937">MELWETMLRSISAFTLMMLIARILGKSTIAQMTYHDFVAAITLGAITANLAYNNTISIKILLTSLLAFTGISYLLMFFSMKNRKLRDWLSGKPTVLIQEGKILESNMRKLKITLDTLNQELRSKNIFNIQDVHYAVLEMNGAISVLPKWESKPVTRKDLHLDDRSEHIFPIELIMDGSIIEANLKDNDITTEWLHSQIKKKGLSIENINYAVISSNGSIYFDEYKDRIKHPVDKE</sequence>
<protein>
    <submittedName>
        <fullName evidence="10">Membrane protein</fullName>
    </submittedName>
</protein>
<evidence type="ECO:0000313" key="11">
    <source>
        <dbReference type="Proteomes" id="UP000032534"/>
    </source>
</evidence>
<keyword evidence="3" id="KW-1003">Cell membrane</keyword>
<comment type="similarity">
    <text evidence="2">Belongs to the UPF0702 family.</text>
</comment>
<dbReference type="PATRIC" id="fig|159743.3.peg.6204"/>
<evidence type="ECO:0000256" key="5">
    <source>
        <dbReference type="ARBA" id="ARBA00022989"/>
    </source>
</evidence>
<gene>
    <name evidence="10" type="ORF">QD47_27825</name>
</gene>
<keyword evidence="5 7" id="KW-1133">Transmembrane helix</keyword>
<accession>A0A0D7WUW0</accession>
<feature type="domain" description="YetF C-terminal" evidence="8">
    <location>
        <begin position="80"/>
        <end position="211"/>
    </location>
</feature>
<dbReference type="InterPro" id="IPR048454">
    <property type="entry name" value="YetF_N"/>
</dbReference>
<dbReference type="InterPro" id="IPR023090">
    <property type="entry name" value="UPF0702_alpha/beta_dom_sf"/>
</dbReference>
<comment type="subcellular location">
    <subcellularLocation>
        <location evidence="1">Cell membrane</location>
        <topology evidence="1">Multi-pass membrane protein</topology>
    </subcellularLocation>
</comment>
<dbReference type="GO" id="GO:0005886">
    <property type="term" value="C:plasma membrane"/>
    <property type="evidence" value="ECO:0007669"/>
    <property type="project" value="UniProtKB-SubCell"/>
</dbReference>
<evidence type="ECO:0000259" key="9">
    <source>
        <dbReference type="Pfam" id="PF20730"/>
    </source>
</evidence>
<feature type="domain" description="YetF-like N-terminal transmembrane" evidence="9">
    <location>
        <begin position="5"/>
        <end position="77"/>
    </location>
</feature>
<feature type="transmembrane region" description="Helical" evidence="7">
    <location>
        <begin position="6"/>
        <end position="25"/>
    </location>
</feature>
<evidence type="ECO:0000256" key="3">
    <source>
        <dbReference type="ARBA" id="ARBA00022475"/>
    </source>
</evidence>
<comment type="caution">
    <text evidence="10">The sequence shown here is derived from an EMBL/GenBank/DDBJ whole genome shotgun (WGS) entry which is preliminary data.</text>
</comment>
<evidence type="ECO:0000259" key="8">
    <source>
        <dbReference type="Pfam" id="PF04239"/>
    </source>
</evidence>
<dbReference type="AlphaFoldDB" id="A0A0D7WUW0"/>
<evidence type="ECO:0000256" key="4">
    <source>
        <dbReference type="ARBA" id="ARBA00022692"/>
    </source>
</evidence>
<dbReference type="RefSeq" id="WP_044649170.1">
    <property type="nucleotide sequence ID" value="NZ_JTHP01000115.1"/>
</dbReference>